<reference evidence="1 2" key="1">
    <citation type="journal article" name="Front. Microbiol.">
        <title>Sugar Metabolism of the First Thermophilic Planctomycete Thermogutta terrifontis: Comparative Genomic and Transcriptomic Approaches.</title>
        <authorList>
            <person name="Elcheninov A.G."/>
            <person name="Menzel P."/>
            <person name="Gudbergsdottir S.R."/>
            <person name="Slesarev A.I."/>
            <person name="Kadnikov V.V."/>
            <person name="Krogh A."/>
            <person name="Bonch-Osmolovskaya E.A."/>
            <person name="Peng X."/>
            <person name="Kublanov I.V."/>
        </authorList>
    </citation>
    <scope>NUCLEOTIDE SEQUENCE [LARGE SCALE GENOMIC DNA]</scope>
    <source>
        <strain evidence="1 2">R1</strain>
    </source>
</reference>
<dbReference type="AlphaFoldDB" id="A0A286RKH5"/>
<evidence type="ECO:0000313" key="1">
    <source>
        <dbReference type="EMBL" id="ASV76466.1"/>
    </source>
</evidence>
<organism evidence="1 2">
    <name type="scientific">Thermogutta terrifontis</name>
    <dbReference type="NCBI Taxonomy" id="1331910"/>
    <lineage>
        <taxon>Bacteria</taxon>
        <taxon>Pseudomonadati</taxon>
        <taxon>Planctomycetota</taxon>
        <taxon>Planctomycetia</taxon>
        <taxon>Pirellulales</taxon>
        <taxon>Thermoguttaceae</taxon>
        <taxon>Thermogutta</taxon>
    </lineage>
</organism>
<sequence>MSGQVFIDGQPLAAGVPGFIRVVPEGTRPATGQIDPQTGKFTLTTFENGDGCVPGTHKVAIILNAMVGQESVSLIDEKYADPETSGLTVTIDKPTDSLRIDITGPLKRVQAVPISDDPNKF</sequence>
<proteinExistence type="predicted"/>
<evidence type="ECO:0000313" key="2">
    <source>
        <dbReference type="Proteomes" id="UP000215086"/>
    </source>
</evidence>
<dbReference type="KEGG" id="ttf:THTE_3865"/>
<protein>
    <recommendedName>
        <fullName evidence="3">Carboxypeptidase regulatory-like domain-containing protein</fullName>
    </recommendedName>
</protein>
<dbReference type="EMBL" id="CP018477">
    <property type="protein sequence ID" value="ASV76466.1"/>
    <property type="molecule type" value="Genomic_DNA"/>
</dbReference>
<name>A0A286RKH5_9BACT</name>
<dbReference type="Proteomes" id="UP000215086">
    <property type="component" value="Chromosome"/>
</dbReference>
<accession>A0A286RKH5</accession>
<keyword evidence="2" id="KW-1185">Reference proteome</keyword>
<gene>
    <name evidence="1" type="ORF">THTE_3865</name>
</gene>
<evidence type="ECO:0008006" key="3">
    <source>
        <dbReference type="Google" id="ProtNLM"/>
    </source>
</evidence>